<dbReference type="PROSITE" id="PS50090">
    <property type="entry name" value="MYB_LIKE"/>
    <property type="match status" value="1"/>
</dbReference>
<dbReference type="OrthoDB" id="2143914at2759"/>
<evidence type="ECO:0000313" key="9">
    <source>
        <dbReference type="EMBL" id="KAF9677359.1"/>
    </source>
</evidence>
<evidence type="ECO:0000259" key="8">
    <source>
        <dbReference type="PROSITE" id="PS51294"/>
    </source>
</evidence>
<gene>
    <name evidence="9" type="ORF">SADUNF_Sadunf08G0099500</name>
</gene>
<evidence type="ECO:0000256" key="2">
    <source>
        <dbReference type="ARBA" id="ARBA00022737"/>
    </source>
</evidence>
<dbReference type="PANTHER" id="PTHR45675">
    <property type="entry name" value="MYB TRANSCRIPTION FACTOR-RELATED-RELATED"/>
    <property type="match status" value="1"/>
</dbReference>
<evidence type="ECO:0000256" key="6">
    <source>
        <dbReference type="ARBA" id="ARBA00023242"/>
    </source>
</evidence>
<keyword evidence="6" id="KW-0539">Nucleus</keyword>
<sequence length="230" mass="25627">MLGVRKRICNPSEEESELRRGPWTLEEDTLLTHYISSHGEGRWNTLAKGAANSKRFLDAVRSYWMPRLVQKMEQASYSSSLTILDSLANSEVRSTSSNSPVPNSLPTLLCPPESRFTHHSNLGCENSCSVTSPYLLSTNSNAISQQPDEILETPSFSPLLGDTVCNNLIPLDTCNKEGSSYDMDGFDVASAGMGTYDNSPFECQMAEGDWVFDSMEDTLWNMDNMWPFRA</sequence>
<dbReference type="SUPFAM" id="SSF46689">
    <property type="entry name" value="Homeodomain-like"/>
    <property type="match status" value="1"/>
</dbReference>
<dbReference type="PANTHER" id="PTHR45675:SF30">
    <property type="entry name" value="TRANSCRIPTION FACTOR MYB62"/>
    <property type="match status" value="1"/>
</dbReference>
<accession>A0A835MUN4</accession>
<name>A0A835MUN4_9ROSI</name>
<evidence type="ECO:0000256" key="5">
    <source>
        <dbReference type="ARBA" id="ARBA00023163"/>
    </source>
</evidence>
<keyword evidence="2" id="KW-0677">Repeat</keyword>
<evidence type="ECO:0000256" key="4">
    <source>
        <dbReference type="ARBA" id="ARBA00023125"/>
    </source>
</evidence>
<evidence type="ECO:0000313" key="10">
    <source>
        <dbReference type="Proteomes" id="UP000657918"/>
    </source>
</evidence>
<organism evidence="9 10">
    <name type="scientific">Salix dunnii</name>
    <dbReference type="NCBI Taxonomy" id="1413687"/>
    <lineage>
        <taxon>Eukaryota</taxon>
        <taxon>Viridiplantae</taxon>
        <taxon>Streptophyta</taxon>
        <taxon>Embryophyta</taxon>
        <taxon>Tracheophyta</taxon>
        <taxon>Spermatophyta</taxon>
        <taxon>Magnoliopsida</taxon>
        <taxon>eudicotyledons</taxon>
        <taxon>Gunneridae</taxon>
        <taxon>Pentapetalae</taxon>
        <taxon>rosids</taxon>
        <taxon>fabids</taxon>
        <taxon>Malpighiales</taxon>
        <taxon>Salicaceae</taxon>
        <taxon>Saliceae</taxon>
        <taxon>Salix</taxon>
    </lineage>
</organism>
<evidence type="ECO:0000256" key="3">
    <source>
        <dbReference type="ARBA" id="ARBA00023015"/>
    </source>
</evidence>
<feature type="domain" description="Myb-like" evidence="7">
    <location>
        <begin position="15"/>
        <end position="68"/>
    </location>
</feature>
<comment type="subcellular location">
    <subcellularLocation>
        <location evidence="1">Nucleus</location>
    </subcellularLocation>
</comment>
<dbReference type="InterPro" id="IPR001005">
    <property type="entry name" value="SANT/Myb"/>
</dbReference>
<dbReference type="GO" id="GO:0005634">
    <property type="term" value="C:nucleus"/>
    <property type="evidence" value="ECO:0007669"/>
    <property type="project" value="UniProtKB-SubCell"/>
</dbReference>
<dbReference type="InterPro" id="IPR044676">
    <property type="entry name" value="EOBI/EOBII-like_plant"/>
</dbReference>
<keyword evidence="4" id="KW-0238">DNA-binding</keyword>
<dbReference type="InterPro" id="IPR017930">
    <property type="entry name" value="Myb_dom"/>
</dbReference>
<dbReference type="EMBL" id="JADGMS010000008">
    <property type="protein sequence ID" value="KAF9677359.1"/>
    <property type="molecule type" value="Genomic_DNA"/>
</dbReference>
<dbReference type="GO" id="GO:0003700">
    <property type="term" value="F:DNA-binding transcription factor activity"/>
    <property type="evidence" value="ECO:0007669"/>
    <property type="project" value="InterPro"/>
</dbReference>
<dbReference type="InterPro" id="IPR009057">
    <property type="entry name" value="Homeodomain-like_sf"/>
</dbReference>
<protein>
    <submittedName>
        <fullName evidence="9">Uncharacterized protein</fullName>
    </submittedName>
</protein>
<proteinExistence type="predicted"/>
<dbReference type="SMART" id="SM00717">
    <property type="entry name" value="SANT"/>
    <property type="match status" value="1"/>
</dbReference>
<dbReference type="Pfam" id="PF00249">
    <property type="entry name" value="Myb_DNA-binding"/>
    <property type="match status" value="1"/>
</dbReference>
<feature type="domain" description="HTH myb-type" evidence="8">
    <location>
        <begin position="15"/>
        <end position="72"/>
    </location>
</feature>
<dbReference type="Proteomes" id="UP000657918">
    <property type="component" value="Chromosome 8"/>
</dbReference>
<comment type="caution">
    <text evidence="9">The sequence shown here is derived from an EMBL/GenBank/DDBJ whole genome shotgun (WGS) entry which is preliminary data.</text>
</comment>
<dbReference type="PROSITE" id="PS51294">
    <property type="entry name" value="HTH_MYB"/>
    <property type="match status" value="1"/>
</dbReference>
<keyword evidence="3" id="KW-0805">Transcription regulation</keyword>
<reference evidence="9 10" key="1">
    <citation type="submission" date="2020-10" db="EMBL/GenBank/DDBJ databases">
        <title>Plant Genome Project.</title>
        <authorList>
            <person name="Zhang R.-G."/>
        </authorList>
    </citation>
    <scope>NUCLEOTIDE SEQUENCE [LARGE SCALE GENOMIC DNA]</scope>
    <source>
        <strain evidence="9">FAFU-HL-1</strain>
        <tissue evidence="9">Leaf</tissue>
    </source>
</reference>
<keyword evidence="5" id="KW-0804">Transcription</keyword>
<evidence type="ECO:0000259" key="7">
    <source>
        <dbReference type="PROSITE" id="PS50090"/>
    </source>
</evidence>
<dbReference type="Gene3D" id="1.10.10.60">
    <property type="entry name" value="Homeodomain-like"/>
    <property type="match status" value="1"/>
</dbReference>
<dbReference type="GO" id="GO:0043565">
    <property type="term" value="F:sequence-specific DNA binding"/>
    <property type="evidence" value="ECO:0007669"/>
    <property type="project" value="InterPro"/>
</dbReference>
<dbReference type="AlphaFoldDB" id="A0A835MUN4"/>
<evidence type="ECO:0000256" key="1">
    <source>
        <dbReference type="ARBA" id="ARBA00004123"/>
    </source>
</evidence>
<keyword evidence="10" id="KW-1185">Reference proteome</keyword>
<dbReference type="CDD" id="cd00167">
    <property type="entry name" value="SANT"/>
    <property type="match status" value="1"/>
</dbReference>